<evidence type="ECO:0000313" key="2">
    <source>
        <dbReference type="EMBL" id="RXJ60754.1"/>
    </source>
</evidence>
<dbReference type="EMBL" id="PDKN01000001">
    <property type="protein sequence ID" value="RXJ60754.1"/>
    <property type="molecule type" value="Genomic_DNA"/>
</dbReference>
<proteinExistence type="predicted"/>
<accession>A0A4Q0XVS6</accession>
<keyword evidence="1" id="KW-0812">Transmembrane</keyword>
<sequence>MKKEAFDDELSMDKIDDYNETPPEKKKTLIKVIIAILAVAVVLGGLKYYYSDDDYIGTQEHPGIRR</sequence>
<keyword evidence="1" id="KW-0472">Membrane</keyword>
<dbReference type="RefSeq" id="WP_128994888.1">
    <property type="nucleotide sequence ID" value="NZ_PDKN01000001.1"/>
</dbReference>
<evidence type="ECO:0000256" key="1">
    <source>
        <dbReference type="SAM" id="Phobius"/>
    </source>
</evidence>
<reference evidence="2 3" key="1">
    <citation type="submission" date="2017-10" db="EMBL/GenBank/DDBJ databases">
        <title>Genomics of the genus Arcobacter.</title>
        <authorList>
            <person name="Perez-Cataluna A."/>
            <person name="Figueras M.J."/>
        </authorList>
    </citation>
    <scope>NUCLEOTIDE SEQUENCE [LARGE SCALE GENOMIC DNA]</scope>
    <source>
        <strain evidence="2 3">CECT 8987</strain>
    </source>
</reference>
<keyword evidence="1" id="KW-1133">Transmembrane helix</keyword>
<gene>
    <name evidence="2" type="ORF">CRV04_01705</name>
</gene>
<keyword evidence="3" id="KW-1185">Reference proteome</keyword>
<evidence type="ECO:0000313" key="3">
    <source>
        <dbReference type="Proteomes" id="UP000290657"/>
    </source>
</evidence>
<name>A0A4Q0XVS6_9BACT</name>
<feature type="transmembrane region" description="Helical" evidence="1">
    <location>
        <begin position="29"/>
        <end position="50"/>
    </location>
</feature>
<protein>
    <submittedName>
        <fullName evidence="2">Uncharacterized protein</fullName>
    </submittedName>
</protein>
<comment type="caution">
    <text evidence="2">The sequence shown here is derived from an EMBL/GenBank/DDBJ whole genome shotgun (WGS) entry which is preliminary data.</text>
</comment>
<dbReference type="AlphaFoldDB" id="A0A4Q0XVS6"/>
<organism evidence="2 3">
    <name type="scientific">Candidatus Marinarcus aquaticus</name>
    <dbReference type="NCBI Taxonomy" id="2044504"/>
    <lineage>
        <taxon>Bacteria</taxon>
        <taxon>Pseudomonadati</taxon>
        <taxon>Campylobacterota</taxon>
        <taxon>Epsilonproteobacteria</taxon>
        <taxon>Campylobacterales</taxon>
        <taxon>Arcobacteraceae</taxon>
        <taxon>Candidatus Marinarcus</taxon>
    </lineage>
</organism>
<dbReference type="Proteomes" id="UP000290657">
    <property type="component" value="Unassembled WGS sequence"/>
</dbReference>